<dbReference type="SMART" id="SM00849">
    <property type="entry name" value="Lactamase_B"/>
    <property type="match status" value="1"/>
</dbReference>
<evidence type="ECO:0000256" key="5">
    <source>
        <dbReference type="ARBA" id="ARBA00022839"/>
    </source>
</evidence>
<dbReference type="Gene3D" id="3.10.20.580">
    <property type="match status" value="1"/>
</dbReference>
<evidence type="ECO:0000313" key="8">
    <source>
        <dbReference type="EMBL" id="MDQ0316272.1"/>
    </source>
</evidence>
<dbReference type="Pfam" id="PF17770">
    <property type="entry name" value="RNase_J_C"/>
    <property type="match status" value="1"/>
</dbReference>
<keyword evidence="5" id="KW-0269">Exonuclease</keyword>
<dbReference type="SUPFAM" id="SSF56281">
    <property type="entry name" value="Metallo-hydrolase/oxidoreductase"/>
    <property type="match status" value="1"/>
</dbReference>
<dbReference type="InterPro" id="IPR011108">
    <property type="entry name" value="RMMBL"/>
</dbReference>
<evidence type="ECO:0000256" key="4">
    <source>
        <dbReference type="ARBA" id="ARBA00022833"/>
    </source>
</evidence>
<dbReference type="CDD" id="cd07714">
    <property type="entry name" value="RNaseJ_MBL-fold"/>
    <property type="match status" value="1"/>
</dbReference>
<sequence>MADRDELVFLPLGGVGEIGMNLGLYGIGPAHDRSWLMVDLGITFGDETTPGVDLIYPDISFIEEERHNLVGIVLTHAHEDHYGAVLDLWPRLQVPVYATAFTAGLLEAKALENRVGHTVPVTTVDQGARLSLGPFDVEFVAMSHSIPEPNALVIRTRHGTVVHSGDWKIDLTPGLGRPIDIERLKAVGDEGVRALVCDSTNAVRSGRSPSEAEVGARLTEIVKAAPNRVAVTTFASNVARLKAVAMAAQAAGREVVVIGRAMKRVIDVARELGYLEGAPNFLDEEAYGYLPRDKVVALLTGSQGESRAALARIAADDHPRVALSKGDLVIFSSRTIPGNESSVISIVNQLAEQGIEILTDQDDLVHVSGHPRRDELADLYSWIRPEVLIPVHGEPFHLEQHARFAKAQGIPEVVKGGNGDVFRLAPGPATVVDELDTDILYKDGHLILAPAVSGADERRKLSFAGCVIVNIVLDGKGNLATDPAVAAFGIPSVDRDGDPFPVLLQDAVEEALDGIPRPRRRDRELVAKAARRAVRSLMNARWGKKPLCRVEVTAL</sequence>
<keyword evidence="3 8" id="KW-0378">Hydrolase</keyword>
<keyword evidence="2" id="KW-0479">Metal-binding</keyword>
<evidence type="ECO:0000313" key="9">
    <source>
        <dbReference type="Proteomes" id="UP001229244"/>
    </source>
</evidence>
<dbReference type="AlphaFoldDB" id="A0AAE4ATL6"/>
<organism evidence="8 9">
    <name type="scientific">Amorphus orientalis</name>
    <dbReference type="NCBI Taxonomy" id="649198"/>
    <lineage>
        <taxon>Bacteria</taxon>
        <taxon>Pseudomonadati</taxon>
        <taxon>Pseudomonadota</taxon>
        <taxon>Alphaproteobacteria</taxon>
        <taxon>Hyphomicrobiales</taxon>
        <taxon>Amorphaceae</taxon>
        <taxon>Amorphus</taxon>
    </lineage>
</organism>
<dbReference type="Pfam" id="PF12706">
    <property type="entry name" value="Lactamase_B_2"/>
    <property type="match status" value="1"/>
</dbReference>
<reference evidence="8" key="1">
    <citation type="submission" date="2023-07" db="EMBL/GenBank/DDBJ databases">
        <title>Genomic Encyclopedia of Type Strains, Phase IV (KMG-IV): sequencing the most valuable type-strain genomes for metagenomic binning, comparative biology and taxonomic classification.</title>
        <authorList>
            <person name="Goeker M."/>
        </authorList>
    </citation>
    <scope>NUCLEOTIDE SEQUENCE</scope>
    <source>
        <strain evidence="8">DSM 21202</strain>
    </source>
</reference>
<accession>A0AAE4ATL6</accession>
<evidence type="ECO:0000259" key="7">
    <source>
        <dbReference type="SMART" id="SM00849"/>
    </source>
</evidence>
<dbReference type="EC" id="3.1.-.-" evidence="8"/>
<dbReference type="Pfam" id="PF07521">
    <property type="entry name" value="RMMBL"/>
    <property type="match status" value="1"/>
</dbReference>
<dbReference type="Gene3D" id="3.60.15.10">
    <property type="entry name" value="Ribonuclease Z/Hydroxyacylglutathione hydrolase-like"/>
    <property type="match status" value="1"/>
</dbReference>
<dbReference type="InterPro" id="IPR001279">
    <property type="entry name" value="Metallo-B-lactamas"/>
</dbReference>
<dbReference type="GO" id="GO:0046872">
    <property type="term" value="F:metal ion binding"/>
    <property type="evidence" value="ECO:0007669"/>
    <property type="project" value="UniProtKB-KW"/>
</dbReference>
<evidence type="ECO:0000256" key="3">
    <source>
        <dbReference type="ARBA" id="ARBA00022801"/>
    </source>
</evidence>
<dbReference type="Pfam" id="PF22505">
    <property type="entry name" value="RNase_J_b_CASP"/>
    <property type="match status" value="1"/>
</dbReference>
<dbReference type="GO" id="GO:0003723">
    <property type="term" value="F:RNA binding"/>
    <property type="evidence" value="ECO:0007669"/>
    <property type="project" value="UniProtKB-KW"/>
</dbReference>
<gene>
    <name evidence="8" type="ORF">J2S73_002729</name>
</gene>
<dbReference type="PANTHER" id="PTHR43694:SF1">
    <property type="entry name" value="RIBONUCLEASE J"/>
    <property type="match status" value="1"/>
</dbReference>
<comment type="caution">
    <text evidence="8">The sequence shown here is derived from an EMBL/GenBank/DDBJ whole genome shotgun (WGS) entry which is preliminary data.</text>
</comment>
<name>A0AAE4ATL6_9HYPH</name>
<dbReference type="Gene3D" id="3.40.50.10710">
    <property type="entry name" value="Metallo-hydrolase/oxidoreductase"/>
    <property type="match status" value="1"/>
</dbReference>
<dbReference type="GO" id="GO:0004527">
    <property type="term" value="F:exonuclease activity"/>
    <property type="evidence" value="ECO:0007669"/>
    <property type="project" value="UniProtKB-KW"/>
</dbReference>
<dbReference type="RefSeq" id="WP_306886101.1">
    <property type="nucleotide sequence ID" value="NZ_JAUSUL010000002.1"/>
</dbReference>
<dbReference type="EMBL" id="JAUSUL010000002">
    <property type="protein sequence ID" value="MDQ0316272.1"/>
    <property type="molecule type" value="Genomic_DNA"/>
</dbReference>
<dbReference type="Proteomes" id="UP001229244">
    <property type="component" value="Unassembled WGS sequence"/>
</dbReference>
<evidence type="ECO:0000256" key="1">
    <source>
        <dbReference type="ARBA" id="ARBA00022722"/>
    </source>
</evidence>
<keyword evidence="6" id="KW-0694">RNA-binding</keyword>
<dbReference type="InterPro" id="IPR042173">
    <property type="entry name" value="RNase_J_2"/>
</dbReference>
<dbReference type="PANTHER" id="PTHR43694">
    <property type="entry name" value="RIBONUCLEASE J"/>
    <property type="match status" value="1"/>
</dbReference>
<evidence type="ECO:0000256" key="2">
    <source>
        <dbReference type="ARBA" id="ARBA00022723"/>
    </source>
</evidence>
<evidence type="ECO:0000256" key="6">
    <source>
        <dbReference type="ARBA" id="ARBA00022884"/>
    </source>
</evidence>
<keyword evidence="1" id="KW-0540">Nuclease</keyword>
<feature type="domain" description="Metallo-beta-lactamase" evidence="7">
    <location>
        <begin position="19"/>
        <end position="228"/>
    </location>
</feature>
<dbReference type="InterPro" id="IPR041636">
    <property type="entry name" value="RNase_J_C"/>
</dbReference>
<dbReference type="InterPro" id="IPR036866">
    <property type="entry name" value="RibonucZ/Hydroxyglut_hydro"/>
</dbReference>
<keyword evidence="9" id="KW-1185">Reference proteome</keyword>
<dbReference type="InterPro" id="IPR055132">
    <property type="entry name" value="RNase_J_b_CASP"/>
</dbReference>
<keyword evidence="4" id="KW-0862">Zinc</keyword>
<protein>
    <submittedName>
        <fullName evidence="8">Ribonuclease J</fullName>
        <ecNumber evidence="8">3.1.-.-</ecNumber>
    </submittedName>
</protein>
<proteinExistence type="predicted"/>